<name>A0A6J6FSJ3_9ZZZZ</name>
<gene>
    <name evidence="1" type="ORF">UFOPK1820_00209</name>
</gene>
<organism evidence="1">
    <name type="scientific">freshwater metagenome</name>
    <dbReference type="NCBI Taxonomy" id="449393"/>
    <lineage>
        <taxon>unclassified sequences</taxon>
        <taxon>metagenomes</taxon>
        <taxon>ecological metagenomes</taxon>
    </lineage>
</organism>
<proteinExistence type="predicted"/>
<dbReference type="AlphaFoldDB" id="A0A6J6FSJ3"/>
<evidence type="ECO:0000313" key="1">
    <source>
        <dbReference type="EMBL" id="CAB4592072.1"/>
    </source>
</evidence>
<sequence>MGAQTQINELIRVAINAHGVTRAADLCVVDAVCTAARHSRNNLTLIRLSRKERQRF</sequence>
<accession>A0A6J6FSJ3</accession>
<reference evidence="1" key="1">
    <citation type="submission" date="2020-05" db="EMBL/GenBank/DDBJ databases">
        <authorList>
            <person name="Chiriac C."/>
            <person name="Salcher M."/>
            <person name="Ghai R."/>
            <person name="Kavagutti S V."/>
        </authorList>
    </citation>
    <scope>NUCLEOTIDE SEQUENCE</scope>
</reference>
<dbReference type="EMBL" id="CAEZUK010000019">
    <property type="protein sequence ID" value="CAB4592072.1"/>
    <property type="molecule type" value="Genomic_DNA"/>
</dbReference>
<protein>
    <submittedName>
        <fullName evidence="1">Unannotated protein</fullName>
    </submittedName>
</protein>